<evidence type="ECO:0000313" key="3">
    <source>
        <dbReference type="EMBL" id="TFB06186.1"/>
    </source>
</evidence>
<feature type="compositionally biased region" description="Polar residues" evidence="2">
    <location>
        <begin position="659"/>
        <end position="669"/>
    </location>
</feature>
<feature type="compositionally biased region" description="Basic and acidic residues" evidence="2">
    <location>
        <begin position="875"/>
        <end position="885"/>
    </location>
</feature>
<feature type="compositionally biased region" description="Polar residues" evidence="2">
    <location>
        <begin position="239"/>
        <end position="255"/>
    </location>
</feature>
<feature type="region of interest" description="Disordered" evidence="2">
    <location>
        <begin position="236"/>
        <end position="255"/>
    </location>
</feature>
<feature type="compositionally biased region" description="Polar residues" evidence="2">
    <location>
        <begin position="579"/>
        <end position="599"/>
    </location>
</feature>
<dbReference type="Proteomes" id="UP001642720">
    <property type="component" value="Unassembled WGS sequence"/>
</dbReference>
<accession>A0ABY2HD91</accession>
<gene>
    <name evidence="3" type="ORF">CCMA1212_001912</name>
</gene>
<feature type="compositionally biased region" description="Acidic residues" evidence="2">
    <location>
        <begin position="672"/>
        <end position="682"/>
    </location>
</feature>
<feature type="compositionally biased region" description="Low complexity" evidence="2">
    <location>
        <begin position="519"/>
        <end position="534"/>
    </location>
</feature>
<feature type="compositionally biased region" description="Low complexity" evidence="2">
    <location>
        <begin position="93"/>
        <end position="110"/>
    </location>
</feature>
<dbReference type="RefSeq" id="XP_073562387.1">
    <property type="nucleotide sequence ID" value="XM_073699320.1"/>
</dbReference>
<feature type="compositionally biased region" description="Polar residues" evidence="2">
    <location>
        <begin position="893"/>
        <end position="902"/>
    </location>
</feature>
<feature type="compositionally biased region" description="Polar residues" evidence="2">
    <location>
        <begin position="979"/>
        <end position="996"/>
    </location>
</feature>
<feature type="compositionally biased region" description="Polar residues" evidence="2">
    <location>
        <begin position="548"/>
        <end position="568"/>
    </location>
</feature>
<feature type="compositionally biased region" description="Basic and acidic residues" evidence="2">
    <location>
        <begin position="36"/>
        <end position="48"/>
    </location>
</feature>
<feature type="compositionally biased region" description="Polar residues" evidence="2">
    <location>
        <begin position="621"/>
        <end position="644"/>
    </location>
</feature>
<evidence type="ECO:0000256" key="2">
    <source>
        <dbReference type="SAM" id="MobiDB-lite"/>
    </source>
</evidence>
<dbReference type="PROSITE" id="PS00758">
    <property type="entry name" value="ARGE_DAPE_CPG2_1"/>
    <property type="match status" value="1"/>
</dbReference>
<feature type="region of interest" description="Disordered" evidence="2">
    <location>
        <begin position="494"/>
        <end position="1031"/>
    </location>
</feature>
<feature type="region of interest" description="Disordered" evidence="2">
    <location>
        <begin position="302"/>
        <end position="339"/>
    </location>
</feature>
<feature type="compositionally biased region" description="Polar residues" evidence="2">
    <location>
        <begin position="915"/>
        <end position="926"/>
    </location>
</feature>
<evidence type="ECO:0000313" key="4">
    <source>
        <dbReference type="Proteomes" id="UP001642720"/>
    </source>
</evidence>
<feature type="compositionally biased region" description="Polar residues" evidence="2">
    <location>
        <begin position="822"/>
        <end position="834"/>
    </location>
</feature>
<feature type="compositionally biased region" description="Low complexity" evidence="2">
    <location>
        <begin position="140"/>
        <end position="151"/>
    </location>
</feature>
<feature type="compositionally biased region" description="Basic and acidic residues" evidence="2">
    <location>
        <begin position="127"/>
        <end position="139"/>
    </location>
</feature>
<comment type="caution">
    <text evidence="3">The sequence shown here is derived from an EMBL/GenBank/DDBJ whole genome shotgun (WGS) entry which is preliminary data.</text>
</comment>
<keyword evidence="4" id="KW-1185">Reference proteome</keyword>
<feature type="compositionally biased region" description="Basic residues" evidence="2">
    <location>
        <begin position="1"/>
        <end position="11"/>
    </location>
</feature>
<feature type="compositionally biased region" description="Basic and acidic residues" evidence="2">
    <location>
        <begin position="495"/>
        <end position="507"/>
    </location>
</feature>
<organism evidence="3 4">
    <name type="scientific">Trichoderma ghanense</name>
    <dbReference type="NCBI Taxonomy" id="65468"/>
    <lineage>
        <taxon>Eukaryota</taxon>
        <taxon>Fungi</taxon>
        <taxon>Dikarya</taxon>
        <taxon>Ascomycota</taxon>
        <taxon>Pezizomycotina</taxon>
        <taxon>Sordariomycetes</taxon>
        <taxon>Hypocreomycetidae</taxon>
        <taxon>Hypocreales</taxon>
        <taxon>Hypocreaceae</taxon>
        <taxon>Trichoderma</taxon>
    </lineage>
</organism>
<sequence>MGGGSKKNRRKNPADDNGVDLLTLAFNIPTRRDFERAEREVAQDEIHRQGIRVQFDAAEDESSLLSRPNIARPDTPDGDETPKVRKPFKPRHQQQPNNQTAAAQASSPNNHLKPPNQEPPPMRRPSKRDSKSSKARERASSSPASFRAPSPAFALPASATFPRAVPNYAQQGANFAAPDAFARPPHPSIGGGAQPQQYYQPVFAYPTVSMYPPAQYYSPVPSDTVAGGHQYVPFPMTPKPSTKTHASPQPSSLTSQQVQEIQSQIDEVATKLSQHPEDIALKSILSTLQTELNTKLNSLLGMETRKESKAPNVSTPPDLKTQFPQPPQAAATQPDKSHKSRFRHHLCTGCGSVRSTDYHKKHPIIPGGNPSMNYCEDCFERKVENGDPEHHFCYGCGTARSKEFHHNHPISKGDRPFPNYCSVCVEEVRSAETIADVSMVNFNPGNRPNKNGASYYGAARDQSQGNKCSSAFGPIQEMSDQENQPDVLLFSAHSDTSEQVHPRDQKKIPQPLKLSTSGPQLSPSNSSPDSPYYPVRHAGTTHRRAQRSPLTSPGTQYCSSPDTPTTPKYQPPYVEDVVSPTQGTKPPIGDTQTNSTTPGRQHPQDERSHHGTKAAKLGSPQEASDGSTEGHTSTDGSAHSTGSKSVKFRPKVDIRLSDSRTSSNASSHAQIVEEDIKPDEDTIPSRVGIYGTSPVKSSDGFYSIRQTPHGVASSPAAEDGSGEAIPERSYRGAFSKDSPASAWVPPTSSAGDRWYSSPSAYHATTSPSTESFTGHRPGARSTFNYGTSGIGLGATGVPPPLHTTRSSPADTGSKGESESQKSPKSPYSGPQHQTFPGPPSNGWNYYSSPYGGGQTGESSFRKPSPWSTFSPSYDPECHTMRDDYSYGHGAFSDYSQPSSNPYYQPRKRSFPDLSSYCSFGTQSAQPRRTPGTWAKEYKSTTPKAPKPTPYWIPEPIIEEPDSPESSPAKKANMIEFNNIEVSPKSTTNTATSSSPGSAEDDVDHVAGSETDGDCDEENDLSNSSLETPSLD</sequence>
<feature type="compositionally biased region" description="Polar residues" evidence="2">
    <location>
        <begin position="1020"/>
        <end position="1031"/>
    </location>
</feature>
<keyword evidence="1" id="KW-0378">Hydrolase</keyword>
<feature type="region of interest" description="Disordered" evidence="2">
    <location>
        <begin position="36"/>
        <end position="151"/>
    </location>
</feature>
<dbReference type="InterPro" id="IPR001261">
    <property type="entry name" value="ArgE/DapE_CS"/>
</dbReference>
<feature type="compositionally biased region" description="Acidic residues" evidence="2">
    <location>
        <begin position="1010"/>
        <end position="1019"/>
    </location>
</feature>
<evidence type="ECO:0000256" key="1">
    <source>
        <dbReference type="ARBA" id="ARBA00022801"/>
    </source>
</evidence>
<dbReference type="GeneID" id="300573770"/>
<feature type="region of interest" description="Disordered" evidence="2">
    <location>
        <begin position="1"/>
        <end position="20"/>
    </location>
</feature>
<feature type="compositionally biased region" description="Polar residues" evidence="2">
    <location>
        <begin position="746"/>
        <end position="772"/>
    </location>
</feature>
<reference evidence="3 4" key="1">
    <citation type="submission" date="2018-01" db="EMBL/GenBank/DDBJ databases">
        <title>Genome characterization of the sugarcane-associated fungus Trichoderma ghanense CCMA-1212 and their application in lignocelulose bioconversion.</title>
        <authorList>
            <person name="Steindorff A.S."/>
            <person name="Mendes T.D."/>
            <person name="Vilela E.S.D."/>
            <person name="Rodrigues D.S."/>
            <person name="Formighieri E.F."/>
            <person name="Melo I.S."/>
            <person name="Favaro L.C.L."/>
        </authorList>
    </citation>
    <scope>NUCLEOTIDE SEQUENCE [LARGE SCALE GENOMIC DNA]</scope>
    <source>
        <strain evidence="3 4">CCMA-1212</strain>
    </source>
</reference>
<proteinExistence type="predicted"/>
<dbReference type="EMBL" id="PPTA01000002">
    <property type="protein sequence ID" value="TFB06186.1"/>
    <property type="molecule type" value="Genomic_DNA"/>
</dbReference>
<protein>
    <submittedName>
        <fullName evidence="3">Uncharacterized protein</fullName>
    </submittedName>
</protein>
<name>A0ABY2HD91_9HYPO</name>